<organism evidence="1 2">
    <name type="scientific">Eimeria acervulina</name>
    <name type="common">Coccidian parasite</name>
    <dbReference type="NCBI Taxonomy" id="5801"/>
    <lineage>
        <taxon>Eukaryota</taxon>
        <taxon>Sar</taxon>
        <taxon>Alveolata</taxon>
        <taxon>Apicomplexa</taxon>
        <taxon>Conoidasida</taxon>
        <taxon>Coccidia</taxon>
        <taxon>Eucoccidiorida</taxon>
        <taxon>Eimeriorina</taxon>
        <taxon>Eimeriidae</taxon>
        <taxon>Eimeria</taxon>
    </lineage>
</organism>
<dbReference type="EMBL" id="HG672229">
    <property type="protein sequence ID" value="CDI82284.1"/>
    <property type="molecule type" value="Genomic_DNA"/>
</dbReference>
<protein>
    <submittedName>
        <fullName evidence="1">Uncharacterized protein</fullName>
    </submittedName>
</protein>
<dbReference type="RefSeq" id="XP_013248258.1">
    <property type="nucleotide sequence ID" value="XM_013392804.1"/>
</dbReference>
<reference evidence="1" key="2">
    <citation type="submission" date="2013-10" db="EMBL/GenBank/DDBJ databases">
        <authorList>
            <person name="Aslett M."/>
        </authorList>
    </citation>
    <scope>NUCLEOTIDE SEQUENCE [LARGE SCALE GENOMIC DNA]</scope>
    <source>
        <strain evidence="1">Houghton</strain>
    </source>
</reference>
<proteinExistence type="predicted"/>
<dbReference type="GeneID" id="25270752"/>
<dbReference type="VEuPathDB" id="ToxoDB:EAH_00026820"/>
<accession>U6GUN9</accession>
<evidence type="ECO:0000313" key="1">
    <source>
        <dbReference type="EMBL" id="CDI82284.1"/>
    </source>
</evidence>
<evidence type="ECO:0000313" key="2">
    <source>
        <dbReference type="Proteomes" id="UP000018050"/>
    </source>
</evidence>
<reference evidence="1" key="1">
    <citation type="submission" date="2013-10" db="EMBL/GenBank/DDBJ databases">
        <title>Genomic analysis of the causative agents of coccidiosis in chickens.</title>
        <authorList>
            <person name="Reid A.J."/>
            <person name="Blake D."/>
            <person name="Billington K."/>
            <person name="Browne H."/>
            <person name="Dunn M."/>
            <person name="Hung S."/>
            <person name="Kawahara F."/>
            <person name="Miranda-Saavedra D."/>
            <person name="Mourier T."/>
            <person name="Nagra H."/>
            <person name="Otto T.D."/>
            <person name="Rawlings N."/>
            <person name="Sanchez A."/>
            <person name="Sanders M."/>
            <person name="Subramaniam C."/>
            <person name="Tay Y."/>
            <person name="Dear P."/>
            <person name="Doerig C."/>
            <person name="Gruber A."/>
            <person name="Parkinson J."/>
            <person name="Shirley M."/>
            <person name="Wan K.L."/>
            <person name="Berriman M."/>
            <person name="Tomley F."/>
            <person name="Pain A."/>
        </authorList>
    </citation>
    <scope>NUCLEOTIDE SEQUENCE [LARGE SCALE GENOMIC DNA]</scope>
    <source>
        <strain evidence="1">Houghton</strain>
    </source>
</reference>
<dbReference type="Proteomes" id="UP000018050">
    <property type="component" value="Unassembled WGS sequence"/>
</dbReference>
<gene>
    <name evidence="1" type="ORF">EAH_00026820</name>
</gene>
<name>U6GUN9_EIMAC</name>
<keyword evidence="2" id="KW-1185">Reference proteome</keyword>
<dbReference type="AlphaFoldDB" id="U6GUN9"/>
<sequence length="104" mass="11691">MPYGLGEGFRACDARFAGVDSERVPRLAAVYPRSPERQSWHAHVAVSRHASQTDTPLGFDVQAYYPRASAAVPQVFVPAKGFRMDARVCIMPMLRCGHYKYILY</sequence>